<dbReference type="EMBL" id="CP099837">
    <property type="protein sequence ID" value="USY20745.1"/>
    <property type="molecule type" value="Genomic_DNA"/>
</dbReference>
<accession>A0ABY5D9Y2</accession>
<sequence>MAGVVELTRRDFEELVADALDQIPPELAQLMDNVVITVEDESQEGLLGLYEGIPLTERGDSYFGVLPDQIFIYRRNICAICETSEQVVDEVLITVVHEIAHHFGIDDARLTELGWG</sequence>
<dbReference type="Proteomes" id="UP001055940">
    <property type="component" value="Chromosome"/>
</dbReference>
<gene>
    <name evidence="1" type="ORF">NE857_03550</name>
</gene>
<reference evidence="1" key="1">
    <citation type="submission" date="2022-06" db="EMBL/GenBank/DDBJ databases">
        <authorList>
            <person name="Ping M."/>
        </authorList>
    </citation>
    <scope>NUCLEOTIDE SEQUENCE</scope>
    <source>
        <strain evidence="1">JCM11759T</strain>
    </source>
</reference>
<dbReference type="RefSeq" id="WP_017578977.1">
    <property type="nucleotide sequence ID" value="NZ_BAAAJB010000024.1"/>
</dbReference>
<dbReference type="InterPro" id="IPR038555">
    <property type="entry name" value="Zincin_1_sf"/>
</dbReference>
<dbReference type="Gene3D" id="3.30.2010.20">
    <property type="match status" value="1"/>
</dbReference>
<dbReference type="CDD" id="cd12952">
    <property type="entry name" value="MMP_ACEL2062"/>
    <property type="match status" value="1"/>
</dbReference>
<evidence type="ECO:0000313" key="2">
    <source>
        <dbReference type="Proteomes" id="UP001055940"/>
    </source>
</evidence>
<organism evidence="1 2">
    <name type="scientific">Nocardiopsis exhalans</name>
    <dbReference type="NCBI Taxonomy" id="163604"/>
    <lineage>
        <taxon>Bacteria</taxon>
        <taxon>Bacillati</taxon>
        <taxon>Actinomycetota</taxon>
        <taxon>Actinomycetes</taxon>
        <taxon>Streptosporangiales</taxon>
        <taxon>Nocardiopsidaceae</taxon>
        <taxon>Nocardiopsis</taxon>
    </lineage>
</organism>
<evidence type="ECO:0000313" key="1">
    <source>
        <dbReference type="EMBL" id="USY20745.1"/>
    </source>
</evidence>
<name>A0ABY5D9Y2_9ACTN</name>
<keyword evidence="2" id="KW-1185">Reference proteome</keyword>
<protein>
    <submittedName>
        <fullName evidence="1">Metallopeptidase family protein</fullName>
    </submittedName>
</protein>
<dbReference type="InterPro" id="IPR010428">
    <property type="entry name" value="Zincin_1"/>
</dbReference>
<dbReference type="SUPFAM" id="SSF55486">
    <property type="entry name" value="Metalloproteases ('zincins'), catalytic domain"/>
    <property type="match status" value="1"/>
</dbReference>
<proteinExistence type="predicted"/>
<dbReference type="Pfam" id="PF06262">
    <property type="entry name" value="Zincin_1"/>
    <property type="match status" value="1"/>
</dbReference>